<accession>A0A5J4W9Q2</accession>
<organism evidence="2 3">
    <name type="scientific">Streblomastix strix</name>
    <dbReference type="NCBI Taxonomy" id="222440"/>
    <lineage>
        <taxon>Eukaryota</taxon>
        <taxon>Metamonada</taxon>
        <taxon>Preaxostyla</taxon>
        <taxon>Oxymonadida</taxon>
        <taxon>Streblomastigidae</taxon>
        <taxon>Streblomastix</taxon>
    </lineage>
</organism>
<dbReference type="OrthoDB" id="9944853at2759"/>
<reference evidence="2 3" key="1">
    <citation type="submission" date="2019-03" db="EMBL/GenBank/DDBJ databases">
        <title>Single cell metagenomics reveals metabolic interactions within the superorganism composed of flagellate Streblomastix strix and complex community of Bacteroidetes bacteria on its surface.</title>
        <authorList>
            <person name="Treitli S.C."/>
            <person name="Kolisko M."/>
            <person name="Husnik F."/>
            <person name="Keeling P."/>
            <person name="Hampl V."/>
        </authorList>
    </citation>
    <scope>NUCLEOTIDE SEQUENCE [LARGE SCALE GENOMIC DNA]</scope>
    <source>
        <strain evidence="2">ST1C</strain>
    </source>
</reference>
<gene>
    <name evidence="2" type="ORF">EZS28_013374</name>
</gene>
<feature type="region of interest" description="Disordered" evidence="1">
    <location>
        <begin position="151"/>
        <end position="170"/>
    </location>
</feature>
<dbReference type="EMBL" id="SNRW01002996">
    <property type="protein sequence ID" value="KAA6391099.1"/>
    <property type="molecule type" value="Genomic_DNA"/>
</dbReference>
<evidence type="ECO:0000256" key="1">
    <source>
        <dbReference type="SAM" id="MobiDB-lite"/>
    </source>
</evidence>
<protein>
    <submittedName>
        <fullName evidence="2">Uncharacterized protein</fullName>
    </submittedName>
</protein>
<sequence length="170" mass="19660">MFKSTFFQGITKVNWYSDGGPHFRNQQIILALLRTDTLLIPNVQFHINFSEPYHGKGEVDSLFGRYQKEIDRNKGEQGIQSLETLQERLSHSSLLISLQHNDCDSIHDVVIHDVESLPDDIEEGDDIYAQHLTNDRTNERYKIPLKIKHREGKETPKRSSAPVINSDIYQ</sequence>
<proteinExistence type="predicted"/>
<comment type="caution">
    <text evidence="2">The sequence shown here is derived from an EMBL/GenBank/DDBJ whole genome shotgun (WGS) entry which is preliminary data.</text>
</comment>
<dbReference type="Proteomes" id="UP000324800">
    <property type="component" value="Unassembled WGS sequence"/>
</dbReference>
<name>A0A5J4W9Q2_9EUKA</name>
<dbReference type="AlphaFoldDB" id="A0A5J4W9Q2"/>
<evidence type="ECO:0000313" key="3">
    <source>
        <dbReference type="Proteomes" id="UP000324800"/>
    </source>
</evidence>
<evidence type="ECO:0000313" key="2">
    <source>
        <dbReference type="EMBL" id="KAA6391099.1"/>
    </source>
</evidence>